<accession>A0A0D5YPM6</accession>
<proteinExistence type="predicted"/>
<dbReference type="Proteomes" id="UP000032726">
    <property type="component" value="Chromosome"/>
</dbReference>
<dbReference type="Gene3D" id="2.30.110.10">
    <property type="entry name" value="Electron Transport, Fmn-binding Protein, Chain A"/>
    <property type="match status" value="1"/>
</dbReference>
<dbReference type="PATRIC" id="fig|516051.4.peg.617"/>
<dbReference type="AlphaFoldDB" id="A0A0D5YPM6"/>
<dbReference type="InterPro" id="IPR012349">
    <property type="entry name" value="Split_barrel_FMN-bd"/>
</dbReference>
<dbReference type="KEGG" id="mlt:VC82_592"/>
<protein>
    <submittedName>
        <fullName evidence="1">Pyridoxamine 5'-phosphate oxidase-related FMN-binding</fullName>
    </submittedName>
</protein>
<name>A0A0D5YPM6_9FLAO</name>
<organism evidence="1 2">
    <name type="scientific">Flagellimonas lutaonensis</name>
    <dbReference type="NCBI Taxonomy" id="516051"/>
    <lineage>
        <taxon>Bacteria</taxon>
        <taxon>Pseudomonadati</taxon>
        <taxon>Bacteroidota</taxon>
        <taxon>Flavobacteriia</taxon>
        <taxon>Flavobacteriales</taxon>
        <taxon>Flavobacteriaceae</taxon>
        <taxon>Flagellimonas</taxon>
    </lineage>
</organism>
<sequence>MIKNLGQKDCIELLRNKYIGRLAYMVGKIPFVAPITYYFLDIENDGGIISYSLEGHKIDAMRKNRYVSLQVDEIESMDHWKSVLVHGEFEELHQIDAKHLLHEFSQGVKDLINRNPNKDVQFIHEFSSKLGAEGSSPIVYRINILEITGKQREG</sequence>
<reference evidence="1 2" key="1">
    <citation type="submission" date="2015-03" db="EMBL/GenBank/DDBJ databases">
        <title>Complete genome sequence of Muricauda lutaonensis CC-HSB-11T, isolated from a coastal hot spring.</title>
        <authorList>
            <person name="Kim K.M."/>
        </authorList>
    </citation>
    <scope>NUCLEOTIDE SEQUENCE [LARGE SCALE GENOMIC DNA]</scope>
    <source>
        <strain evidence="1 2">CC-HSB-11</strain>
    </source>
</reference>
<dbReference type="EMBL" id="CP011071">
    <property type="protein sequence ID" value="AKA34265.1"/>
    <property type="molecule type" value="Genomic_DNA"/>
</dbReference>
<dbReference type="Pfam" id="PF12900">
    <property type="entry name" value="Pyridox_ox_2"/>
    <property type="match status" value="1"/>
</dbReference>
<dbReference type="OrthoDB" id="9794935at2"/>
<dbReference type="RefSeq" id="WP_045801048.1">
    <property type="nucleotide sequence ID" value="NZ_CP011071.1"/>
</dbReference>
<evidence type="ECO:0000313" key="2">
    <source>
        <dbReference type="Proteomes" id="UP000032726"/>
    </source>
</evidence>
<gene>
    <name evidence="1" type="ORF">VC82_592</name>
</gene>
<dbReference type="HOGENOM" id="CLU_067890_3_1_10"/>
<dbReference type="SUPFAM" id="SSF50475">
    <property type="entry name" value="FMN-binding split barrel"/>
    <property type="match status" value="1"/>
</dbReference>
<dbReference type="STRING" id="516051.VC82_592"/>
<evidence type="ECO:0000313" key="1">
    <source>
        <dbReference type="EMBL" id="AKA34265.1"/>
    </source>
</evidence>
<dbReference type="InterPro" id="IPR024747">
    <property type="entry name" value="Pyridox_Oxase-rel"/>
</dbReference>
<keyword evidence="2" id="KW-1185">Reference proteome</keyword>